<evidence type="ECO:0000313" key="2">
    <source>
        <dbReference type="Proteomes" id="UP000004994"/>
    </source>
</evidence>
<evidence type="ECO:0000313" key="1">
    <source>
        <dbReference type="EnsemblPlants" id="Solyc09g061780.2.1.1"/>
    </source>
</evidence>
<name>A0A3Q7I2T1_SOLLC</name>
<reference evidence="1" key="1">
    <citation type="journal article" date="2012" name="Nature">
        <title>The tomato genome sequence provides insights into fleshy fruit evolution.</title>
        <authorList>
            <consortium name="Tomato Genome Consortium"/>
        </authorList>
    </citation>
    <scope>NUCLEOTIDE SEQUENCE [LARGE SCALE GENOMIC DNA]</scope>
    <source>
        <strain evidence="1">cv. Heinz 1706</strain>
    </source>
</reference>
<dbReference type="EnsemblPlants" id="Solyc09g061780.2.1">
    <property type="protein sequence ID" value="Solyc09g061780.2.1.1"/>
    <property type="gene ID" value="Solyc09g061780.2"/>
</dbReference>
<dbReference type="Gramene" id="Solyc09g061780.2.1">
    <property type="protein sequence ID" value="Solyc09g061780.2.1.1"/>
    <property type="gene ID" value="Solyc09g061780.2"/>
</dbReference>
<organism evidence="1">
    <name type="scientific">Solanum lycopersicum</name>
    <name type="common">Tomato</name>
    <name type="synonym">Lycopersicon esculentum</name>
    <dbReference type="NCBI Taxonomy" id="4081"/>
    <lineage>
        <taxon>Eukaryota</taxon>
        <taxon>Viridiplantae</taxon>
        <taxon>Streptophyta</taxon>
        <taxon>Embryophyta</taxon>
        <taxon>Tracheophyta</taxon>
        <taxon>Spermatophyta</taxon>
        <taxon>Magnoliopsida</taxon>
        <taxon>eudicotyledons</taxon>
        <taxon>Gunneridae</taxon>
        <taxon>Pentapetalae</taxon>
        <taxon>asterids</taxon>
        <taxon>lamiids</taxon>
        <taxon>Solanales</taxon>
        <taxon>Solanaceae</taxon>
        <taxon>Solanoideae</taxon>
        <taxon>Solaneae</taxon>
        <taxon>Solanum</taxon>
        <taxon>Solanum subgen. Lycopersicon</taxon>
    </lineage>
</organism>
<accession>A0A3Q7I2T1</accession>
<proteinExistence type="predicted"/>
<dbReference type="InParanoid" id="A0A3Q7I2T1"/>
<dbReference type="Proteomes" id="UP000004994">
    <property type="component" value="Chromosome 9"/>
</dbReference>
<protein>
    <submittedName>
        <fullName evidence="1">Uncharacterized protein</fullName>
    </submittedName>
</protein>
<keyword evidence="2" id="KW-1185">Reference proteome</keyword>
<dbReference type="AlphaFoldDB" id="A0A3Q7I2T1"/>
<sequence>MTAPGMAARTALTMSSYSL</sequence>
<reference evidence="1" key="2">
    <citation type="submission" date="2019-01" db="UniProtKB">
        <authorList>
            <consortium name="EnsemblPlants"/>
        </authorList>
    </citation>
    <scope>IDENTIFICATION</scope>
    <source>
        <strain evidence="1">cv. Heinz 1706</strain>
    </source>
</reference>